<keyword evidence="1" id="KW-0732">Signal</keyword>
<dbReference type="Proteomes" id="UP000305778">
    <property type="component" value="Unassembled WGS sequence"/>
</dbReference>
<comment type="caution">
    <text evidence="2">The sequence shown here is derived from an EMBL/GenBank/DDBJ whole genome shotgun (WGS) entry which is preliminary data.</text>
</comment>
<feature type="signal peptide" evidence="1">
    <location>
        <begin position="1"/>
        <end position="27"/>
    </location>
</feature>
<keyword evidence="3" id="KW-1185">Reference proteome</keyword>
<evidence type="ECO:0008006" key="4">
    <source>
        <dbReference type="Google" id="ProtNLM"/>
    </source>
</evidence>
<evidence type="ECO:0000313" key="3">
    <source>
        <dbReference type="Proteomes" id="UP000305778"/>
    </source>
</evidence>
<dbReference type="OrthoDB" id="3431978at2"/>
<dbReference type="InterPro" id="IPR006311">
    <property type="entry name" value="TAT_signal"/>
</dbReference>
<dbReference type="PROSITE" id="PS51318">
    <property type="entry name" value="TAT"/>
    <property type="match status" value="1"/>
</dbReference>
<organism evidence="2 3">
    <name type="scientific">Actinacidiphila oryziradicis</name>
    <dbReference type="NCBI Taxonomy" id="2571141"/>
    <lineage>
        <taxon>Bacteria</taxon>
        <taxon>Bacillati</taxon>
        <taxon>Actinomycetota</taxon>
        <taxon>Actinomycetes</taxon>
        <taxon>Kitasatosporales</taxon>
        <taxon>Streptomycetaceae</taxon>
        <taxon>Actinacidiphila</taxon>
    </lineage>
</organism>
<dbReference type="EMBL" id="SUMC01000061">
    <property type="protein sequence ID" value="TKA02894.1"/>
    <property type="molecule type" value="Genomic_DNA"/>
</dbReference>
<proteinExistence type="predicted"/>
<accession>A0A4U0S205</accession>
<sequence>MITKRRAFGAMSLAVAMAGLIATSASAAQAVPNSPTAKQSIASASVSSKQLSPAALTEQRCWYFSPGTNANRLCVQIVTDSWGNWTGVRTTYYKTTPGTISVQLGWEHTDGSSGNATGWYNITGPTSTSHEWDGVTPRGCIIGTMNVAGQGHFDTYLGTPGNGVFCS</sequence>
<name>A0A4U0S205_9ACTN</name>
<dbReference type="AlphaFoldDB" id="A0A4U0S205"/>
<dbReference type="RefSeq" id="WP_136728779.1">
    <property type="nucleotide sequence ID" value="NZ_SUMC01000061.1"/>
</dbReference>
<protein>
    <recommendedName>
        <fullName evidence="4">Secreted protein</fullName>
    </recommendedName>
</protein>
<feature type="chain" id="PRO_5039256809" description="Secreted protein" evidence="1">
    <location>
        <begin position="28"/>
        <end position="167"/>
    </location>
</feature>
<evidence type="ECO:0000313" key="2">
    <source>
        <dbReference type="EMBL" id="TKA02894.1"/>
    </source>
</evidence>
<reference evidence="2 3" key="1">
    <citation type="submission" date="2019-04" db="EMBL/GenBank/DDBJ databases">
        <title>Streptomyces oryziradicis sp. nov., a novel actinomycete isolated from rhizosphere soil of rice (Oryza sativa L.).</title>
        <authorList>
            <person name="Li C."/>
        </authorList>
    </citation>
    <scope>NUCLEOTIDE SEQUENCE [LARGE SCALE GENOMIC DNA]</scope>
    <source>
        <strain evidence="2 3">NEAU-C40</strain>
    </source>
</reference>
<evidence type="ECO:0000256" key="1">
    <source>
        <dbReference type="SAM" id="SignalP"/>
    </source>
</evidence>
<gene>
    <name evidence="2" type="ORF">FCI23_38290</name>
</gene>